<dbReference type="Proteomes" id="UP000005446">
    <property type="component" value="Unassembled WGS sequence"/>
</dbReference>
<dbReference type="HOGENOM" id="CLU_2333801_0_0_1"/>
<evidence type="ECO:0000313" key="4">
    <source>
        <dbReference type="Proteomes" id="UP000005446"/>
    </source>
</evidence>
<gene>
    <name evidence="3" type="ORF">M7I_7873</name>
</gene>
<proteinExistence type="predicted"/>
<keyword evidence="2" id="KW-0472">Membrane</keyword>
<keyword evidence="2" id="KW-0812">Transmembrane</keyword>
<reference evidence="3 4" key="1">
    <citation type="journal article" date="2012" name="Eukaryot. Cell">
        <title>Genome sequence of the fungus Glarea lozoyensis: the first genome sequence of a species from the Helotiaceae family.</title>
        <authorList>
            <person name="Youssar L."/>
            <person name="Gruening B.A."/>
            <person name="Erxleben A."/>
            <person name="Guenther S."/>
            <person name="Huettel W."/>
        </authorList>
    </citation>
    <scope>NUCLEOTIDE SEQUENCE [LARGE SCALE GENOMIC DNA]</scope>
    <source>
        <strain evidence="4">ATCC 74030 / MF5533</strain>
    </source>
</reference>
<comment type="caution">
    <text evidence="3">The sequence shown here is derived from an EMBL/GenBank/DDBJ whole genome shotgun (WGS) entry which is preliminary data.</text>
</comment>
<dbReference type="AlphaFoldDB" id="H0EYH1"/>
<sequence>MDPVTAVGLAGSVVQLGVFALGTVKALKQISDSVRNGLRDLENLETNVNLHQTTLDLLLDTASKTRTDSPAEVSLLEQFMEHAIQFKKSLQEFSLYEV</sequence>
<keyword evidence="1" id="KW-0175">Coiled coil</keyword>
<protein>
    <recommendedName>
        <fullName evidence="5">Fungal N-terminal domain-containing protein</fullName>
    </recommendedName>
</protein>
<evidence type="ECO:0000256" key="1">
    <source>
        <dbReference type="SAM" id="Coils"/>
    </source>
</evidence>
<accession>H0EYH1</accession>
<keyword evidence="4" id="KW-1185">Reference proteome</keyword>
<dbReference type="EMBL" id="AGUE01000251">
    <property type="protein sequence ID" value="EHK96424.1"/>
    <property type="molecule type" value="Genomic_DNA"/>
</dbReference>
<feature type="transmembrane region" description="Helical" evidence="2">
    <location>
        <begin position="6"/>
        <end position="27"/>
    </location>
</feature>
<organism evidence="3 4">
    <name type="scientific">Glarea lozoyensis (strain ATCC 74030 / MF5533)</name>
    <dbReference type="NCBI Taxonomy" id="1104152"/>
    <lineage>
        <taxon>Eukaryota</taxon>
        <taxon>Fungi</taxon>
        <taxon>Dikarya</taxon>
        <taxon>Ascomycota</taxon>
        <taxon>Pezizomycotina</taxon>
        <taxon>Leotiomycetes</taxon>
        <taxon>Helotiales</taxon>
        <taxon>Helotiaceae</taxon>
        <taxon>Glarea</taxon>
    </lineage>
</organism>
<evidence type="ECO:0000256" key="2">
    <source>
        <dbReference type="SAM" id="Phobius"/>
    </source>
</evidence>
<dbReference type="InParanoid" id="H0EYH1"/>
<feature type="coiled-coil region" evidence="1">
    <location>
        <begin position="27"/>
        <end position="61"/>
    </location>
</feature>
<keyword evidence="2" id="KW-1133">Transmembrane helix</keyword>
<evidence type="ECO:0008006" key="5">
    <source>
        <dbReference type="Google" id="ProtNLM"/>
    </source>
</evidence>
<evidence type="ECO:0000313" key="3">
    <source>
        <dbReference type="EMBL" id="EHK96424.1"/>
    </source>
</evidence>
<name>H0EYH1_GLAL7</name>
<dbReference type="OrthoDB" id="10536609at2759"/>